<dbReference type="InterPro" id="IPR024607">
    <property type="entry name" value="Sulfatase_CS"/>
</dbReference>
<dbReference type="InterPro" id="IPR017850">
    <property type="entry name" value="Alkaline_phosphatase_core_sf"/>
</dbReference>
<keyword evidence="3" id="KW-0479">Metal-binding</keyword>
<feature type="transmembrane region" description="Helical" evidence="8">
    <location>
        <begin position="531"/>
        <end position="552"/>
    </location>
</feature>
<evidence type="ECO:0000256" key="8">
    <source>
        <dbReference type="SAM" id="Phobius"/>
    </source>
</evidence>
<evidence type="ECO:0000256" key="4">
    <source>
        <dbReference type="ARBA" id="ARBA00022801"/>
    </source>
</evidence>
<dbReference type="Gene3D" id="3.40.720.10">
    <property type="entry name" value="Alkaline Phosphatase, subunit A"/>
    <property type="match status" value="1"/>
</dbReference>
<proteinExistence type="inferred from homology"/>
<keyword evidence="8" id="KW-1133">Transmembrane helix</keyword>
<accession>A0A336LN14</accession>
<dbReference type="Gene3D" id="3.30.1120.10">
    <property type="match status" value="1"/>
</dbReference>
<evidence type="ECO:0000256" key="1">
    <source>
        <dbReference type="ARBA" id="ARBA00001913"/>
    </source>
</evidence>
<dbReference type="PANTHER" id="PTHR10342">
    <property type="entry name" value="ARYLSULFATASE"/>
    <property type="match status" value="1"/>
</dbReference>
<dbReference type="Pfam" id="PF00884">
    <property type="entry name" value="Sulfatase"/>
    <property type="match status" value="1"/>
</dbReference>
<reference evidence="10" key="1">
    <citation type="submission" date="2018-07" db="EMBL/GenBank/DDBJ databases">
        <authorList>
            <person name="Quirk P.G."/>
            <person name="Krulwich T.A."/>
        </authorList>
    </citation>
    <scope>NUCLEOTIDE SEQUENCE</scope>
</reference>
<evidence type="ECO:0000256" key="3">
    <source>
        <dbReference type="ARBA" id="ARBA00022723"/>
    </source>
</evidence>
<keyword evidence="8" id="KW-0812">Transmembrane</keyword>
<organism evidence="10">
    <name type="scientific">Culicoides sonorensis</name>
    <name type="common">Biting midge</name>
    <dbReference type="NCBI Taxonomy" id="179676"/>
    <lineage>
        <taxon>Eukaryota</taxon>
        <taxon>Metazoa</taxon>
        <taxon>Ecdysozoa</taxon>
        <taxon>Arthropoda</taxon>
        <taxon>Hexapoda</taxon>
        <taxon>Insecta</taxon>
        <taxon>Pterygota</taxon>
        <taxon>Neoptera</taxon>
        <taxon>Endopterygota</taxon>
        <taxon>Diptera</taxon>
        <taxon>Nematocera</taxon>
        <taxon>Chironomoidea</taxon>
        <taxon>Ceratopogonidae</taxon>
        <taxon>Ceratopogoninae</taxon>
        <taxon>Culicoides</taxon>
        <taxon>Monoculicoides</taxon>
    </lineage>
</organism>
<evidence type="ECO:0000256" key="2">
    <source>
        <dbReference type="ARBA" id="ARBA00008779"/>
    </source>
</evidence>
<evidence type="ECO:0000256" key="5">
    <source>
        <dbReference type="ARBA" id="ARBA00022837"/>
    </source>
</evidence>
<feature type="region of interest" description="Disordered" evidence="7">
    <location>
        <begin position="596"/>
        <end position="616"/>
    </location>
</feature>
<dbReference type="PANTHER" id="PTHR10342:SF264">
    <property type="entry name" value="MIP05773P-RELATED"/>
    <property type="match status" value="1"/>
</dbReference>
<evidence type="ECO:0000256" key="7">
    <source>
        <dbReference type="SAM" id="MobiDB-lite"/>
    </source>
</evidence>
<evidence type="ECO:0000259" key="9">
    <source>
        <dbReference type="Pfam" id="PF00884"/>
    </source>
</evidence>
<dbReference type="OMA" id="YTAPMCT"/>
<evidence type="ECO:0000256" key="6">
    <source>
        <dbReference type="ARBA" id="ARBA00023180"/>
    </source>
</evidence>
<feature type="domain" description="Sulfatase N-terminal" evidence="9">
    <location>
        <begin position="1"/>
        <end position="321"/>
    </location>
</feature>
<dbReference type="GO" id="GO:0046872">
    <property type="term" value="F:metal ion binding"/>
    <property type="evidence" value="ECO:0007669"/>
    <property type="project" value="UniProtKB-KW"/>
</dbReference>
<feature type="compositionally biased region" description="Low complexity" evidence="7">
    <location>
        <begin position="596"/>
        <end position="607"/>
    </location>
</feature>
<comment type="cofactor">
    <cofactor evidence="1">
        <name>Ca(2+)</name>
        <dbReference type="ChEBI" id="CHEBI:29108"/>
    </cofactor>
</comment>
<dbReference type="CDD" id="cd16029">
    <property type="entry name" value="4-S"/>
    <property type="match status" value="1"/>
</dbReference>
<gene>
    <name evidence="10" type="primary">CSON003318</name>
</gene>
<dbReference type="AlphaFoldDB" id="A0A336LN14"/>
<name>A0A336LN14_CULSO</name>
<keyword evidence="8" id="KW-0472">Membrane</keyword>
<keyword evidence="5" id="KW-0106">Calcium</keyword>
<dbReference type="VEuPathDB" id="VectorBase:CSON003318"/>
<dbReference type="InterPro" id="IPR047115">
    <property type="entry name" value="ARSB"/>
</dbReference>
<dbReference type="PROSITE" id="PS00149">
    <property type="entry name" value="SULFATASE_2"/>
    <property type="match status" value="1"/>
</dbReference>
<protein>
    <submittedName>
        <fullName evidence="10">CSON003318 protein</fullName>
    </submittedName>
</protein>
<dbReference type="InterPro" id="IPR000917">
    <property type="entry name" value="Sulfatase_N"/>
</dbReference>
<comment type="similarity">
    <text evidence="2">Belongs to the sulfatase family.</text>
</comment>
<keyword evidence="6" id="KW-0325">Glycoprotein</keyword>
<dbReference type="SUPFAM" id="SSF53649">
    <property type="entry name" value="Alkaline phosphatase-like"/>
    <property type="match status" value="1"/>
</dbReference>
<dbReference type="EMBL" id="UFQT01000015">
    <property type="protein sequence ID" value="SSX17757.1"/>
    <property type="molecule type" value="Genomic_DNA"/>
</dbReference>
<keyword evidence="4" id="KW-0378">Hydrolase</keyword>
<evidence type="ECO:0000313" key="10">
    <source>
        <dbReference type="EMBL" id="SSX17757.1"/>
    </source>
</evidence>
<sequence>MADDLGFNDISLHGSEIPTPNIDSLGIHGIILNRFYTPPMCTPSRASAFSGKYPTHVGMQHWVIDSDEPWGMNLADKVLPEFFQEAGYTTHLIGKWHLGFYKKAYTPNERGFDSFFGYLGPYIGYYNHMLQKFDRINYAEGYDMRKNYSLSYETNGTYATELFTNFAVKTINDYDPKLGKPLFLMLNHLAPHAANFNKPLEAPPEKLDQFKYILDEQRRYMAAMVSVIDDGIGDLIESLESKGILDNTIILFYSDNGAPTVGLHANKGSNYPFKGQKNSPWEGGSRVPAVIWHSKLKNKQIYNNFMHVCDILPTLATASGINLKRYHQSLDGVSQWHALKGDTISGVIRKSMLYNIDDVFGYSAYMENGMKVVEGTTLKGLYDDWMGDFIDPNEKLNSSIYLKIIRESKVDKVMSGKILLEDNEILEIQKSSQVDCSNGKKKENECYPLESPCLFNILEDPCEYFNLADKQPETLKQLLQKLNQYRKSAIPIRNKQPDFNANPLFHNNTWTFWQENIVNLVHEPIEPLPEYPILIILGISGIVLLIIFYSIINVQCTKPQDTQPITAITGISSIEDDSQENRNICNKNRNRDVELNMNNNNNNNPKNVTEETKIYL</sequence>
<dbReference type="GO" id="GO:0008484">
    <property type="term" value="F:sulfuric ester hydrolase activity"/>
    <property type="evidence" value="ECO:0007669"/>
    <property type="project" value="InterPro"/>
</dbReference>